<dbReference type="EMBL" id="JANJYI010000002">
    <property type="protein sequence ID" value="KAK2658375.1"/>
    <property type="molecule type" value="Genomic_DNA"/>
</dbReference>
<feature type="region of interest" description="Disordered" evidence="1">
    <location>
        <begin position="1"/>
        <end position="29"/>
    </location>
</feature>
<feature type="compositionally biased region" description="Basic and acidic residues" evidence="1">
    <location>
        <begin position="69"/>
        <end position="95"/>
    </location>
</feature>
<evidence type="ECO:0000256" key="1">
    <source>
        <dbReference type="SAM" id="MobiDB-lite"/>
    </source>
</evidence>
<feature type="compositionally biased region" description="Polar residues" evidence="1">
    <location>
        <begin position="15"/>
        <end position="29"/>
    </location>
</feature>
<dbReference type="AlphaFoldDB" id="A0AAE0CP46"/>
<proteinExistence type="predicted"/>
<name>A0AAE0CP46_9ROSI</name>
<keyword evidence="3" id="KW-1185">Reference proteome</keyword>
<organism evidence="2 3">
    <name type="scientific">Dipteronia dyeriana</name>
    <dbReference type="NCBI Taxonomy" id="168575"/>
    <lineage>
        <taxon>Eukaryota</taxon>
        <taxon>Viridiplantae</taxon>
        <taxon>Streptophyta</taxon>
        <taxon>Embryophyta</taxon>
        <taxon>Tracheophyta</taxon>
        <taxon>Spermatophyta</taxon>
        <taxon>Magnoliopsida</taxon>
        <taxon>eudicotyledons</taxon>
        <taxon>Gunneridae</taxon>
        <taxon>Pentapetalae</taxon>
        <taxon>rosids</taxon>
        <taxon>malvids</taxon>
        <taxon>Sapindales</taxon>
        <taxon>Sapindaceae</taxon>
        <taxon>Hippocastanoideae</taxon>
        <taxon>Acereae</taxon>
        <taxon>Dipteronia</taxon>
    </lineage>
</organism>
<feature type="compositionally biased region" description="Basic and acidic residues" evidence="1">
    <location>
        <begin position="107"/>
        <end position="116"/>
    </location>
</feature>
<evidence type="ECO:0000313" key="2">
    <source>
        <dbReference type="EMBL" id="KAK2658375.1"/>
    </source>
</evidence>
<dbReference type="Proteomes" id="UP001280121">
    <property type="component" value="Unassembled WGS sequence"/>
</dbReference>
<accession>A0AAE0CP46</accession>
<comment type="caution">
    <text evidence="2">The sequence shown here is derived from an EMBL/GenBank/DDBJ whole genome shotgun (WGS) entry which is preliminary data.</text>
</comment>
<reference evidence="2" key="1">
    <citation type="journal article" date="2023" name="Plant J.">
        <title>Genome sequences and population genomics provide insights into the demographic history, inbreeding, and mutation load of two 'living fossil' tree species of Dipteronia.</title>
        <authorList>
            <person name="Feng Y."/>
            <person name="Comes H.P."/>
            <person name="Chen J."/>
            <person name="Zhu S."/>
            <person name="Lu R."/>
            <person name="Zhang X."/>
            <person name="Li P."/>
            <person name="Qiu J."/>
            <person name="Olsen K.M."/>
            <person name="Qiu Y."/>
        </authorList>
    </citation>
    <scope>NUCLEOTIDE SEQUENCE</scope>
    <source>
        <strain evidence="2">KIB01</strain>
    </source>
</reference>
<protein>
    <submittedName>
        <fullName evidence="2">Uncharacterized protein</fullName>
    </submittedName>
</protein>
<feature type="region of interest" description="Disordered" evidence="1">
    <location>
        <begin position="47"/>
        <end position="116"/>
    </location>
</feature>
<evidence type="ECO:0000313" key="3">
    <source>
        <dbReference type="Proteomes" id="UP001280121"/>
    </source>
</evidence>
<gene>
    <name evidence="2" type="ORF">Ddye_004908</name>
</gene>
<sequence>MAPKKRNTEGGEGDANTTPSMRLTRSVSRQAGGLNLISEFATGLSTVKNAKSTKKAEAVAESETSAEVEIEKTTENKPPVKEDPPVEEQPHVEEKPEVEENYGSESRTNKDLDRYD</sequence>